<dbReference type="PANTHER" id="PTHR43194:SF5">
    <property type="entry name" value="PIMELOYL-[ACYL-CARRIER PROTEIN] METHYL ESTER ESTERASE"/>
    <property type="match status" value="1"/>
</dbReference>
<name>A0A2S5IVM7_9MICC</name>
<dbReference type="RefSeq" id="WP_104122003.1">
    <property type="nucleotide sequence ID" value="NZ_PRKW01000005.1"/>
</dbReference>
<feature type="domain" description="AB hydrolase-1" evidence="1">
    <location>
        <begin position="35"/>
        <end position="244"/>
    </location>
</feature>
<evidence type="ECO:0000313" key="3">
    <source>
        <dbReference type="Proteomes" id="UP000239297"/>
    </source>
</evidence>
<evidence type="ECO:0000259" key="1">
    <source>
        <dbReference type="Pfam" id="PF12697"/>
    </source>
</evidence>
<accession>A0A2S5IVM7</accession>
<proteinExistence type="predicted"/>
<protein>
    <submittedName>
        <fullName evidence="2">Alpha/beta hydrolase</fullName>
    </submittedName>
</protein>
<dbReference type="InterPro" id="IPR050228">
    <property type="entry name" value="Carboxylesterase_BioH"/>
</dbReference>
<gene>
    <name evidence="2" type="ORF">C4K88_12770</name>
</gene>
<dbReference type="AlphaFoldDB" id="A0A2S5IVM7"/>
<dbReference type="InterPro" id="IPR029058">
    <property type="entry name" value="AB_hydrolase_fold"/>
</dbReference>
<dbReference type="Pfam" id="PF12697">
    <property type="entry name" value="Abhydrolase_6"/>
    <property type="match status" value="1"/>
</dbReference>
<dbReference type="PANTHER" id="PTHR43194">
    <property type="entry name" value="HYDROLASE ALPHA/BETA FOLD FAMILY"/>
    <property type="match status" value="1"/>
</dbReference>
<dbReference type="Proteomes" id="UP000239297">
    <property type="component" value="Unassembled WGS sequence"/>
</dbReference>
<dbReference type="EMBL" id="PRKW01000005">
    <property type="protein sequence ID" value="PPB48600.1"/>
    <property type="molecule type" value="Genomic_DNA"/>
</dbReference>
<dbReference type="InterPro" id="IPR000073">
    <property type="entry name" value="AB_hydrolase_1"/>
</dbReference>
<keyword evidence="2" id="KW-0378">Hydrolase</keyword>
<reference evidence="2 3" key="1">
    <citation type="journal article" date="2014" name="Int. J. Syst. Evol. Microbiol.">
        <title>Arthrobacter pityocampae sp. nov., isolated from Thaumetopoea pityocampa (Lep., Thaumetopoeidae).</title>
        <authorList>
            <person name="Ince I.A."/>
            <person name="Demirbag Z."/>
            <person name="Kati H."/>
        </authorList>
    </citation>
    <scope>NUCLEOTIDE SEQUENCE [LARGE SCALE GENOMIC DNA]</scope>
    <source>
        <strain evidence="2 3">Tp2</strain>
    </source>
</reference>
<dbReference type="OrthoDB" id="9769541at2"/>
<dbReference type="SUPFAM" id="SSF53474">
    <property type="entry name" value="alpha/beta-Hydrolases"/>
    <property type="match status" value="1"/>
</dbReference>
<keyword evidence="3" id="KW-1185">Reference proteome</keyword>
<sequence>MQPTILRTVQVGRFTLRIRSSPGPESPASQRSPYVLVHGLGMTHRYLDRLRAELAADAVVHAVDLPGYGPDPRPRTPLGVEDHAALIVEALEVLGIRSCILVGHSMGVQFVTEAALQQPGLAERLVLIGPVVDRLRRSILQQAVSLAHDTLRESPSANLIVGSDYLRTGTRWYLRQVRRMMDYPLENAVENLRCPVLVMRGGRDPVARQRWCQELAARARVGAFVEIPGQPHVVQHSAAGLVAAEIIAFRRRRTLTPLPFLPEASDRTTVKLEDRSA</sequence>
<comment type="caution">
    <text evidence="2">The sequence shown here is derived from an EMBL/GenBank/DDBJ whole genome shotgun (WGS) entry which is preliminary data.</text>
</comment>
<dbReference type="GO" id="GO:0016787">
    <property type="term" value="F:hydrolase activity"/>
    <property type="evidence" value="ECO:0007669"/>
    <property type="project" value="UniProtKB-KW"/>
</dbReference>
<organism evidence="2 3">
    <name type="scientific">Arthrobacter pityocampae</name>
    <dbReference type="NCBI Taxonomy" id="547334"/>
    <lineage>
        <taxon>Bacteria</taxon>
        <taxon>Bacillati</taxon>
        <taxon>Actinomycetota</taxon>
        <taxon>Actinomycetes</taxon>
        <taxon>Micrococcales</taxon>
        <taxon>Micrococcaceae</taxon>
        <taxon>Arthrobacter</taxon>
    </lineage>
</organism>
<evidence type="ECO:0000313" key="2">
    <source>
        <dbReference type="EMBL" id="PPB48600.1"/>
    </source>
</evidence>
<dbReference type="Gene3D" id="3.40.50.1820">
    <property type="entry name" value="alpha/beta hydrolase"/>
    <property type="match status" value="1"/>
</dbReference>